<protein>
    <submittedName>
        <fullName evidence="2">Uncharacterized protein</fullName>
    </submittedName>
</protein>
<sequence length="156" mass="15917">ERRGRGSAGAARRCWAGRGTRRGRPAGGAPADDDPAAGGGDAAAGVVRRLLRHHRRQPADHDPRRAVGGRRLRRGQRPGGGVPAGQRPGAAPVGRGPGHRPAGGAGLAGVRGDLDVPRRAAVRGAVGVAGVDRPEGRPRPSPLGRRPGLRRHGAPV</sequence>
<feature type="region of interest" description="Disordered" evidence="1">
    <location>
        <begin position="1"/>
        <end position="156"/>
    </location>
</feature>
<feature type="non-terminal residue" evidence="2">
    <location>
        <position position="1"/>
    </location>
</feature>
<evidence type="ECO:0000313" key="2">
    <source>
        <dbReference type="EMBL" id="CAA9439222.1"/>
    </source>
</evidence>
<dbReference type="AlphaFoldDB" id="A0A6J4QCL3"/>
<proteinExistence type="predicted"/>
<feature type="compositionally biased region" description="Low complexity" evidence="1">
    <location>
        <begin position="84"/>
        <end position="100"/>
    </location>
</feature>
<organism evidence="2">
    <name type="scientific">uncultured Quadrisphaera sp</name>
    <dbReference type="NCBI Taxonomy" id="904978"/>
    <lineage>
        <taxon>Bacteria</taxon>
        <taxon>Bacillati</taxon>
        <taxon>Actinomycetota</taxon>
        <taxon>Actinomycetes</taxon>
        <taxon>Kineosporiales</taxon>
        <taxon>Kineosporiaceae</taxon>
        <taxon>Quadrisphaera</taxon>
        <taxon>environmental samples</taxon>
    </lineage>
</organism>
<name>A0A6J4QCL3_9ACTN</name>
<accession>A0A6J4QCL3</accession>
<dbReference type="EMBL" id="CADCUY010000599">
    <property type="protein sequence ID" value="CAA9439222.1"/>
    <property type="molecule type" value="Genomic_DNA"/>
</dbReference>
<evidence type="ECO:0000256" key="1">
    <source>
        <dbReference type="SAM" id="MobiDB-lite"/>
    </source>
</evidence>
<feature type="non-terminal residue" evidence="2">
    <location>
        <position position="156"/>
    </location>
</feature>
<feature type="compositionally biased region" description="Basic residues" evidence="1">
    <location>
        <begin position="67"/>
        <end position="76"/>
    </location>
</feature>
<gene>
    <name evidence="2" type="ORF">AVDCRST_MAG35-3144</name>
</gene>
<feature type="compositionally biased region" description="Basic residues" evidence="1">
    <location>
        <begin position="147"/>
        <end position="156"/>
    </location>
</feature>
<feature type="compositionally biased region" description="Low complexity" evidence="1">
    <location>
        <begin position="8"/>
        <end position="18"/>
    </location>
</feature>
<reference evidence="2" key="1">
    <citation type="submission" date="2020-02" db="EMBL/GenBank/DDBJ databases">
        <authorList>
            <person name="Meier V. D."/>
        </authorList>
    </citation>
    <scope>NUCLEOTIDE SEQUENCE</scope>
    <source>
        <strain evidence="2">AVDCRST_MAG35</strain>
    </source>
</reference>
<feature type="compositionally biased region" description="Low complexity" evidence="1">
    <location>
        <begin position="122"/>
        <end position="131"/>
    </location>
</feature>